<protein>
    <recommendedName>
        <fullName evidence="3">Secreted protein</fullName>
    </recommendedName>
</protein>
<comment type="caution">
    <text evidence="1">The sequence shown here is derived from an EMBL/GenBank/DDBJ whole genome shotgun (WGS) entry which is preliminary data.</text>
</comment>
<evidence type="ECO:0000313" key="2">
    <source>
        <dbReference type="Proteomes" id="UP000788262"/>
    </source>
</evidence>
<sequence length="127" mass="13631">MRLSRNLASVTVAATLLLCLPYDPVPHARVRSAPPAAGQPAVPEQAAAQPFGAACLIHVNGSHVVAHCHNPYVDTDRVRLHIECARWWDIDTDTSPADAGPAATVRLSGRCWKEVGSAWVSHQRPGN</sequence>
<reference evidence="1 2" key="1">
    <citation type="submission" date="2021-02" db="EMBL/GenBank/DDBJ databases">
        <title>Whole genome sequencing of Streptomyces actuosus VRA1.</title>
        <authorList>
            <person name="Sen G."/>
            <person name="Sen A."/>
        </authorList>
    </citation>
    <scope>NUCLEOTIDE SEQUENCE [LARGE SCALE GENOMIC DNA]</scope>
    <source>
        <strain evidence="1 2">VRA1</strain>
    </source>
</reference>
<accession>A0ABS2W0M6</accession>
<dbReference type="Proteomes" id="UP000788262">
    <property type="component" value="Unassembled WGS sequence"/>
</dbReference>
<dbReference type="EMBL" id="JAFFZS010000053">
    <property type="protein sequence ID" value="MBN0048956.1"/>
    <property type="molecule type" value="Genomic_DNA"/>
</dbReference>
<name>A0ABS2W0M6_STRAS</name>
<keyword evidence="2" id="KW-1185">Reference proteome</keyword>
<evidence type="ECO:0000313" key="1">
    <source>
        <dbReference type="EMBL" id="MBN0048956.1"/>
    </source>
</evidence>
<proteinExistence type="predicted"/>
<gene>
    <name evidence="1" type="ORF">JS756_33715</name>
</gene>
<dbReference type="RefSeq" id="WP_205387077.1">
    <property type="nucleotide sequence ID" value="NZ_JAFFZS010000053.1"/>
</dbReference>
<organism evidence="1 2">
    <name type="scientific">Streptomyces actuosus</name>
    <dbReference type="NCBI Taxonomy" id="1885"/>
    <lineage>
        <taxon>Bacteria</taxon>
        <taxon>Bacillati</taxon>
        <taxon>Actinomycetota</taxon>
        <taxon>Actinomycetes</taxon>
        <taxon>Kitasatosporales</taxon>
        <taxon>Streptomycetaceae</taxon>
        <taxon>Streptomyces</taxon>
    </lineage>
</organism>
<evidence type="ECO:0008006" key="3">
    <source>
        <dbReference type="Google" id="ProtNLM"/>
    </source>
</evidence>